<evidence type="ECO:0000259" key="7">
    <source>
        <dbReference type="PROSITE" id="PS51012"/>
    </source>
</evidence>
<keyword evidence="5" id="KW-0046">Antibiotic resistance</keyword>
<protein>
    <submittedName>
        <fullName evidence="8">ABC-2 type transport system permease protein</fullName>
    </submittedName>
</protein>
<name>A0A2N3V8G4_9NOCA</name>
<feature type="transmembrane region" description="Helical" evidence="6">
    <location>
        <begin position="43"/>
        <end position="63"/>
    </location>
</feature>
<evidence type="ECO:0000256" key="6">
    <source>
        <dbReference type="SAM" id="Phobius"/>
    </source>
</evidence>
<dbReference type="InterPro" id="IPR000412">
    <property type="entry name" value="ABC_2_transport"/>
</dbReference>
<dbReference type="AlphaFoldDB" id="A0A2N3V8G4"/>
<dbReference type="RefSeq" id="WP_101464460.1">
    <property type="nucleotide sequence ID" value="NZ_JBNQFP010000001.1"/>
</dbReference>
<evidence type="ECO:0000313" key="9">
    <source>
        <dbReference type="Proteomes" id="UP000233766"/>
    </source>
</evidence>
<dbReference type="PROSITE" id="PS51012">
    <property type="entry name" value="ABC_TM2"/>
    <property type="match status" value="1"/>
</dbReference>
<feature type="transmembrane region" description="Helical" evidence="6">
    <location>
        <begin position="185"/>
        <end position="205"/>
    </location>
</feature>
<gene>
    <name evidence="8" type="ORF">ATK86_2264</name>
</gene>
<keyword evidence="3 6" id="KW-1133">Transmembrane helix</keyword>
<evidence type="ECO:0000256" key="4">
    <source>
        <dbReference type="ARBA" id="ARBA00023136"/>
    </source>
</evidence>
<reference evidence="8 9" key="1">
    <citation type="submission" date="2017-12" db="EMBL/GenBank/DDBJ databases">
        <title>Sequencing the genomes of 1000 Actinobacteria strains.</title>
        <authorList>
            <person name="Klenk H.-P."/>
        </authorList>
    </citation>
    <scope>NUCLEOTIDE SEQUENCE [LARGE SCALE GENOMIC DNA]</scope>
    <source>
        <strain evidence="8 9">DSM 44489</strain>
    </source>
</reference>
<accession>A0A2N3V8G4</accession>
<dbReference type="InterPro" id="IPR013525">
    <property type="entry name" value="ABC2_TM"/>
</dbReference>
<feature type="transmembrane region" description="Helical" evidence="6">
    <location>
        <begin position="75"/>
        <end position="98"/>
    </location>
</feature>
<comment type="caution">
    <text evidence="8">The sequence shown here is derived from an EMBL/GenBank/DDBJ whole genome shotgun (WGS) entry which is preliminary data.</text>
</comment>
<dbReference type="Pfam" id="PF12698">
    <property type="entry name" value="ABC2_membrane_3"/>
    <property type="match status" value="1"/>
</dbReference>
<dbReference type="InterPro" id="IPR051784">
    <property type="entry name" value="Nod_factor_ABC_transporter"/>
</dbReference>
<dbReference type="InterPro" id="IPR047817">
    <property type="entry name" value="ABC2_TM_bact-type"/>
</dbReference>
<sequence>MSVSTPAANSLFAELPAVRPSSFAQWRALTGRIVHTMATKGELIVAVLTPLVVTVAFYLPLRYVMKVQGIDYAQYVMPIVVLQTMAMTMMSNAQLAAFEALTGLSTRLQTMPIGSLVPLMSRICAGLVRSVVSLIATVAYGYVIGFRFTGGWWQALAFCGFALIVGVVLTLGADALGSLTKNPEALSQALTLPILIFGMMSTGFVPEASFPAWVRPFARNQPISQFAQTLSDMAAGHLSWAGTWVSLAWLGGLAVFFLPLAVWASVRRS</sequence>
<proteinExistence type="predicted"/>
<evidence type="ECO:0000256" key="5">
    <source>
        <dbReference type="ARBA" id="ARBA00023251"/>
    </source>
</evidence>
<dbReference type="GO" id="GO:0140359">
    <property type="term" value="F:ABC-type transporter activity"/>
    <property type="evidence" value="ECO:0007669"/>
    <property type="project" value="InterPro"/>
</dbReference>
<keyword evidence="9" id="KW-1185">Reference proteome</keyword>
<organism evidence="8 9">
    <name type="scientific">Nocardia fluminea</name>
    <dbReference type="NCBI Taxonomy" id="134984"/>
    <lineage>
        <taxon>Bacteria</taxon>
        <taxon>Bacillati</taxon>
        <taxon>Actinomycetota</taxon>
        <taxon>Actinomycetes</taxon>
        <taxon>Mycobacteriales</taxon>
        <taxon>Nocardiaceae</taxon>
        <taxon>Nocardia</taxon>
    </lineage>
</organism>
<feature type="transmembrane region" description="Helical" evidence="6">
    <location>
        <begin position="119"/>
        <end position="145"/>
    </location>
</feature>
<feature type="transmembrane region" description="Helical" evidence="6">
    <location>
        <begin position="247"/>
        <end position="266"/>
    </location>
</feature>
<dbReference type="OrthoDB" id="8988363at2"/>
<feature type="transmembrane region" description="Helical" evidence="6">
    <location>
        <begin position="151"/>
        <end position="173"/>
    </location>
</feature>
<keyword evidence="2 6" id="KW-0812">Transmembrane</keyword>
<evidence type="ECO:0000256" key="2">
    <source>
        <dbReference type="ARBA" id="ARBA00022692"/>
    </source>
</evidence>
<comment type="subcellular location">
    <subcellularLocation>
        <location evidence="1">Membrane</location>
        <topology evidence="1">Multi-pass membrane protein</topology>
    </subcellularLocation>
</comment>
<evidence type="ECO:0000256" key="1">
    <source>
        <dbReference type="ARBA" id="ARBA00004141"/>
    </source>
</evidence>
<dbReference type="PANTHER" id="PTHR43229">
    <property type="entry name" value="NODULATION PROTEIN J"/>
    <property type="match status" value="1"/>
</dbReference>
<evidence type="ECO:0000256" key="3">
    <source>
        <dbReference type="ARBA" id="ARBA00022989"/>
    </source>
</evidence>
<dbReference type="EMBL" id="PJMW01000002">
    <property type="protein sequence ID" value="PKV77911.1"/>
    <property type="molecule type" value="Genomic_DNA"/>
</dbReference>
<evidence type="ECO:0000313" key="8">
    <source>
        <dbReference type="EMBL" id="PKV77911.1"/>
    </source>
</evidence>
<dbReference type="GO" id="GO:0046677">
    <property type="term" value="P:response to antibiotic"/>
    <property type="evidence" value="ECO:0007669"/>
    <property type="project" value="UniProtKB-KW"/>
</dbReference>
<dbReference type="Proteomes" id="UP000233766">
    <property type="component" value="Unassembled WGS sequence"/>
</dbReference>
<dbReference type="GO" id="GO:0043190">
    <property type="term" value="C:ATP-binding cassette (ABC) transporter complex"/>
    <property type="evidence" value="ECO:0007669"/>
    <property type="project" value="InterPro"/>
</dbReference>
<feature type="domain" description="ABC transmembrane type-2" evidence="7">
    <location>
        <begin position="41"/>
        <end position="268"/>
    </location>
</feature>
<keyword evidence="4 6" id="KW-0472">Membrane</keyword>
<dbReference type="PANTHER" id="PTHR43229:SF2">
    <property type="entry name" value="NODULATION PROTEIN J"/>
    <property type="match status" value="1"/>
</dbReference>
<dbReference type="PIRSF" id="PIRSF006648">
    <property type="entry name" value="DrrB"/>
    <property type="match status" value="1"/>
</dbReference>